<accession>A0A8E2F0K8</accession>
<protein>
    <recommendedName>
        <fullName evidence="2">C3H1-type domain-containing protein</fullName>
    </recommendedName>
</protein>
<organism evidence="3 4">
    <name type="scientific">Glonium stellatum</name>
    <dbReference type="NCBI Taxonomy" id="574774"/>
    <lineage>
        <taxon>Eukaryota</taxon>
        <taxon>Fungi</taxon>
        <taxon>Dikarya</taxon>
        <taxon>Ascomycota</taxon>
        <taxon>Pezizomycotina</taxon>
        <taxon>Dothideomycetes</taxon>
        <taxon>Pleosporomycetidae</taxon>
        <taxon>Gloniales</taxon>
        <taxon>Gloniaceae</taxon>
        <taxon>Glonium</taxon>
    </lineage>
</organism>
<feature type="zinc finger region" description="C3H1-type" evidence="1">
    <location>
        <begin position="5"/>
        <end position="33"/>
    </location>
</feature>
<keyword evidence="4" id="KW-1185">Reference proteome</keyword>
<keyword evidence="1" id="KW-0479">Metal-binding</keyword>
<evidence type="ECO:0000313" key="4">
    <source>
        <dbReference type="Proteomes" id="UP000250140"/>
    </source>
</evidence>
<evidence type="ECO:0000259" key="2">
    <source>
        <dbReference type="PROSITE" id="PS50103"/>
    </source>
</evidence>
<dbReference type="OrthoDB" id="1918685at2759"/>
<dbReference type="Proteomes" id="UP000250140">
    <property type="component" value="Unassembled WGS sequence"/>
</dbReference>
<keyword evidence="1" id="KW-0863">Zinc-finger</keyword>
<keyword evidence="1" id="KW-0862">Zinc</keyword>
<gene>
    <name evidence="3" type="ORF">AOQ84DRAFT_293338</name>
</gene>
<proteinExistence type="predicted"/>
<dbReference type="InterPro" id="IPR000571">
    <property type="entry name" value="Znf_CCCH"/>
</dbReference>
<reference evidence="3 4" key="1">
    <citation type="journal article" date="2016" name="Nat. Commun.">
        <title>Ectomycorrhizal ecology is imprinted in the genome of the dominant symbiotic fungus Cenococcum geophilum.</title>
        <authorList>
            <consortium name="DOE Joint Genome Institute"/>
            <person name="Peter M."/>
            <person name="Kohler A."/>
            <person name="Ohm R.A."/>
            <person name="Kuo A."/>
            <person name="Krutzmann J."/>
            <person name="Morin E."/>
            <person name="Arend M."/>
            <person name="Barry K.W."/>
            <person name="Binder M."/>
            <person name="Choi C."/>
            <person name="Clum A."/>
            <person name="Copeland A."/>
            <person name="Grisel N."/>
            <person name="Haridas S."/>
            <person name="Kipfer T."/>
            <person name="LaButti K."/>
            <person name="Lindquist E."/>
            <person name="Lipzen A."/>
            <person name="Maire R."/>
            <person name="Meier B."/>
            <person name="Mihaltcheva S."/>
            <person name="Molinier V."/>
            <person name="Murat C."/>
            <person name="Poggeler S."/>
            <person name="Quandt C.A."/>
            <person name="Sperisen C."/>
            <person name="Tritt A."/>
            <person name="Tisserant E."/>
            <person name="Crous P.W."/>
            <person name="Henrissat B."/>
            <person name="Nehls U."/>
            <person name="Egli S."/>
            <person name="Spatafora J.W."/>
            <person name="Grigoriev I.V."/>
            <person name="Martin F.M."/>
        </authorList>
    </citation>
    <scope>NUCLEOTIDE SEQUENCE [LARGE SCALE GENOMIC DNA]</scope>
    <source>
        <strain evidence="3 4">CBS 207.34</strain>
    </source>
</reference>
<dbReference type="AlphaFoldDB" id="A0A8E2F0K8"/>
<dbReference type="GO" id="GO:0008270">
    <property type="term" value="F:zinc ion binding"/>
    <property type="evidence" value="ECO:0007669"/>
    <property type="project" value="UniProtKB-KW"/>
</dbReference>
<dbReference type="PROSITE" id="PS50103">
    <property type="entry name" value="ZF_C3H1"/>
    <property type="match status" value="1"/>
</dbReference>
<feature type="domain" description="C3H1-type" evidence="2">
    <location>
        <begin position="5"/>
        <end position="33"/>
    </location>
</feature>
<evidence type="ECO:0000313" key="3">
    <source>
        <dbReference type="EMBL" id="OCL08367.1"/>
    </source>
</evidence>
<name>A0A8E2F0K8_9PEZI</name>
<evidence type="ECO:0000256" key="1">
    <source>
        <dbReference type="PROSITE-ProRule" id="PRU00723"/>
    </source>
</evidence>
<dbReference type="EMBL" id="KV749665">
    <property type="protein sequence ID" value="OCL08367.1"/>
    <property type="molecule type" value="Genomic_DNA"/>
</dbReference>
<sequence>MPKHFTTPVACYYWARGRCVFSDEDCQYAHWDTGNTASAPILLSGSTQAVAGRAAERQLRLPDEEAVREKVKELETWEKNLLVRKDLLRLREEALDHRERGLVAREEDVAAREREVWRRERGL</sequence>